<keyword evidence="1" id="KW-0472">Membrane</keyword>
<proteinExistence type="predicted"/>
<keyword evidence="1" id="KW-0812">Transmembrane</keyword>
<dbReference type="AlphaFoldDB" id="A0ABD4ZS22"/>
<gene>
    <name evidence="3" type="ORF">QRX88_07430</name>
</gene>
<evidence type="ECO:0000313" key="3">
    <source>
        <dbReference type="EMBL" id="MDL4935538.1"/>
    </source>
</evidence>
<keyword evidence="3" id="KW-0012">Acyltransferase</keyword>
<feature type="transmembrane region" description="Helical" evidence="1">
    <location>
        <begin position="318"/>
        <end position="344"/>
    </location>
</feature>
<dbReference type="Proteomes" id="UP001241571">
    <property type="component" value="Unassembled WGS sequence"/>
</dbReference>
<feature type="transmembrane region" description="Helical" evidence="1">
    <location>
        <begin position="46"/>
        <end position="66"/>
    </location>
</feature>
<feature type="transmembrane region" description="Helical" evidence="1">
    <location>
        <begin position="204"/>
        <end position="226"/>
    </location>
</feature>
<sequence length="369" mass="43030">MRNRVASLDILKIVSIFFIVIHHYALWTKWNFPSGFSLDKLTVQTMLIGGKLGVNIFVMITGYFMIHSSVKLKSIVQIWLETTIISLIIYFFLVLNSHIKVNFEILTFIRRLFPIVFGQYWFVTSYCLLYLGIPFLNKLINSLSKRLLKYGIILGFLVLSIYPFIYYDKGPTFAFPIWFAFLYLIGASIKIFELELRKIPYRKLFVSLSCLFFVGIIINIILQILFSNTELKITKLLKFFGWSETIFYTKDSSPLLLIMAVLIFVIFLKADIKSRKAYSYLARASFGVYLMQSAPWFSVNYLWPVLVNASRLDNGLLILIYGFFCTALIMIAGIILYSLIYPVINFIHFLLNNKYNDLEKVFYKEKGEK</sequence>
<feature type="transmembrane region" description="Helical" evidence="1">
    <location>
        <begin position="119"/>
        <end position="140"/>
    </location>
</feature>
<keyword evidence="3" id="KW-0808">Transferase</keyword>
<reference evidence="3 4" key="1">
    <citation type="submission" date="2023-06" db="EMBL/GenBank/DDBJ databases">
        <title>Acute promotion of culturable opportunistic pathogens and persistent increase of antibiotic resistance following antibiotic exposure in mouse gut microbiota.</title>
        <authorList>
            <person name="Li L."/>
            <person name="Wang B."/>
            <person name="Sun Y."/>
            <person name="Wang M."/>
            <person name="Xu H."/>
        </authorList>
    </citation>
    <scope>NUCLEOTIDE SEQUENCE [LARGE SCALE GENOMIC DNA]</scope>
    <source>
        <strain evidence="3 4">CRI2_2</strain>
    </source>
</reference>
<evidence type="ECO:0000256" key="1">
    <source>
        <dbReference type="SAM" id="Phobius"/>
    </source>
</evidence>
<comment type="caution">
    <text evidence="3">The sequence shown here is derived from an EMBL/GenBank/DDBJ whole genome shotgun (WGS) entry which is preliminary data.</text>
</comment>
<organism evidence="3 4">
    <name type="scientific">Enterococcus gallinarum</name>
    <dbReference type="NCBI Taxonomy" id="1353"/>
    <lineage>
        <taxon>Bacteria</taxon>
        <taxon>Bacillati</taxon>
        <taxon>Bacillota</taxon>
        <taxon>Bacilli</taxon>
        <taxon>Lactobacillales</taxon>
        <taxon>Enterococcaceae</taxon>
        <taxon>Enterococcus</taxon>
    </lineage>
</organism>
<dbReference type="InterPro" id="IPR002656">
    <property type="entry name" value="Acyl_transf_3_dom"/>
</dbReference>
<evidence type="ECO:0000259" key="2">
    <source>
        <dbReference type="Pfam" id="PF01757"/>
    </source>
</evidence>
<keyword evidence="1" id="KW-1133">Transmembrane helix</keyword>
<feature type="transmembrane region" description="Helical" evidence="1">
    <location>
        <begin position="147"/>
        <end position="167"/>
    </location>
</feature>
<feature type="domain" description="Acyltransferase 3" evidence="2">
    <location>
        <begin position="6"/>
        <end position="331"/>
    </location>
</feature>
<dbReference type="EMBL" id="JASUBT010000004">
    <property type="protein sequence ID" value="MDL4935538.1"/>
    <property type="molecule type" value="Genomic_DNA"/>
</dbReference>
<dbReference type="RefSeq" id="WP_285905722.1">
    <property type="nucleotide sequence ID" value="NZ_JASUBT010000004.1"/>
</dbReference>
<feature type="transmembrane region" description="Helical" evidence="1">
    <location>
        <begin position="7"/>
        <end position="26"/>
    </location>
</feature>
<dbReference type="Pfam" id="PF01757">
    <property type="entry name" value="Acyl_transf_3"/>
    <property type="match status" value="1"/>
</dbReference>
<evidence type="ECO:0000313" key="4">
    <source>
        <dbReference type="Proteomes" id="UP001241571"/>
    </source>
</evidence>
<name>A0ABD4ZS22_ENTGA</name>
<feature type="transmembrane region" description="Helical" evidence="1">
    <location>
        <begin position="246"/>
        <end position="268"/>
    </location>
</feature>
<protein>
    <submittedName>
        <fullName evidence="3">Acyltransferase family protein</fullName>
    </submittedName>
</protein>
<feature type="transmembrane region" description="Helical" evidence="1">
    <location>
        <begin position="280"/>
        <end position="298"/>
    </location>
</feature>
<accession>A0ABD4ZS22</accession>
<feature type="transmembrane region" description="Helical" evidence="1">
    <location>
        <begin position="173"/>
        <end position="192"/>
    </location>
</feature>
<dbReference type="GO" id="GO:0016746">
    <property type="term" value="F:acyltransferase activity"/>
    <property type="evidence" value="ECO:0007669"/>
    <property type="project" value="UniProtKB-KW"/>
</dbReference>
<feature type="transmembrane region" description="Helical" evidence="1">
    <location>
        <begin position="78"/>
        <end position="99"/>
    </location>
</feature>